<name>A0A5C4RTK3_9GAMM</name>
<dbReference type="Proteomes" id="UP000305760">
    <property type="component" value="Unassembled WGS sequence"/>
</dbReference>
<dbReference type="RefSeq" id="WP_139444703.1">
    <property type="nucleotide sequence ID" value="NZ_SMDR01000001.1"/>
</dbReference>
<accession>A0A5C4RTK3</accession>
<sequence>MASTNASDLPFQRWHRFKEAFDPELIARAVRESPRPVRSLADPFGGSGTSALTAQFLGVTPSTIEVNPFLADLIQAKVTAYHVPALISALTHVCDVARRSRSRAGTMIDALPATFIEPGVKGRWLFDHEVALEVLRLRSAIAQLEDASIARLFRVILGGLITSFSNATVSGKGRRYRANWENRPVDPRIVLAAFSDAAANAIGEIDMFADRPIREATVLCGDSRAVFETLDPVDLIVCSPPYPNSFDYTDVYNLELWMLGYLGSAQDNRALRQSTLTSHVQVSRDFATAPSTPTLNRTMKALHRSASQLWDHRLPAMVGGYFADLLTLLRASARILPQGGQAWFVVGDSQYAQVHVQVARILEELAPLADFGVEYTTPFRSMRVSPQQSGRPGLSEDLVVMTRR</sequence>
<comment type="caution">
    <text evidence="1">The sequence shown here is derived from an EMBL/GenBank/DDBJ whole genome shotgun (WGS) entry which is preliminary data.</text>
</comment>
<protein>
    <submittedName>
        <fullName evidence="1">Uncharacterized protein</fullName>
    </submittedName>
</protein>
<keyword evidence="2" id="KW-1185">Reference proteome</keyword>
<dbReference type="Gene3D" id="3.40.50.150">
    <property type="entry name" value="Vaccinia Virus protein VP39"/>
    <property type="match status" value="2"/>
</dbReference>
<dbReference type="OrthoDB" id="9816043at2"/>
<proteinExistence type="predicted"/>
<dbReference type="AlphaFoldDB" id="A0A5C4RTK3"/>
<evidence type="ECO:0000313" key="1">
    <source>
        <dbReference type="EMBL" id="TNJ34294.1"/>
    </source>
</evidence>
<dbReference type="EMBL" id="SMDR01000001">
    <property type="protein sequence ID" value="TNJ34294.1"/>
    <property type="molecule type" value="Genomic_DNA"/>
</dbReference>
<reference evidence="1 2" key="1">
    <citation type="submission" date="2019-03" db="EMBL/GenBank/DDBJ databases">
        <title>Arenimonas daejeonensis sp. nov., isolated from compost.</title>
        <authorList>
            <person name="Jeon C.O."/>
        </authorList>
    </citation>
    <scope>NUCLEOTIDE SEQUENCE [LARGE SCALE GENOMIC DNA]</scope>
    <source>
        <strain evidence="1 2">R29</strain>
    </source>
</reference>
<dbReference type="InterPro" id="IPR029063">
    <property type="entry name" value="SAM-dependent_MTases_sf"/>
</dbReference>
<organism evidence="1 2">
    <name type="scientific">Arenimonas terrae</name>
    <dbReference type="NCBI Taxonomy" id="2546226"/>
    <lineage>
        <taxon>Bacteria</taxon>
        <taxon>Pseudomonadati</taxon>
        <taxon>Pseudomonadota</taxon>
        <taxon>Gammaproteobacteria</taxon>
        <taxon>Lysobacterales</taxon>
        <taxon>Lysobacteraceae</taxon>
        <taxon>Arenimonas</taxon>
    </lineage>
</organism>
<evidence type="ECO:0000313" key="2">
    <source>
        <dbReference type="Proteomes" id="UP000305760"/>
    </source>
</evidence>
<dbReference type="SUPFAM" id="SSF53335">
    <property type="entry name" value="S-adenosyl-L-methionine-dependent methyltransferases"/>
    <property type="match status" value="1"/>
</dbReference>
<gene>
    <name evidence="1" type="ORF">E1B00_00425</name>
</gene>